<comment type="caution">
    <text evidence="7">The sequence shown here is derived from an EMBL/GenBank/DDBJ whole genome shotgun (WGS) entry which is preliminary data.</text>
</comment>
<keyword evidence="5" id="KW-0732">Signal</keyword>
<evidence type="ECO:0000259" key="6">
    <source>
        <dbReference type="PROSITE" id="PS52015"/>
    </source>
</evidence>
<keyword evidence="4" id="KW-0472">Membrane</keyword>
<dbReference type="Gene3D" id="3.30.1150.10">
    <property type="match status" value="1"/>
</dbReference>
<dbReference type="NCBIfam" id="TIGR01352">
    <property type="entry name" value="tonB_Cterm"/>
    <property type="match status" value="1"/>
</dbReference>
<feature type="signal peptide" evidence="5">
    <location>
        <begin position="1"/>
        <end position="28"/>
    </location>
</feature>
<accession>A0A845ART1</accession>
<dbReference type="RefSeq" id="WP_160778678.1">
    <property type="nucleotide sequence ID" value="NZ_BAAAZF010000001.1"/>
</dbReference>
<protein>
    <submittedName>
        <fullName evidence="7">TonB family protein</fullName>
    </submittedName>
</protein>
<evidence type="ECO:0000256" key="1">
    <source>
        <dbReference type="ARBA" id="ARBA00004167"/>
    </source>
</evidence>
<evidence type="ECO:0000256" key="3">
    <source>
        <dbReference type="ARBA" id="ARBA00022989"/>
    </source>
</evidence>
<evidence type="ECO:0000313" key="7">
    <source>
        <dbReference type="EMBL" id="MXP31216.1"/>
    </source>
</evidence>
<dbReference type="Pfam" id="PF03544">
    <property type="entry name" value="TonB_C"/>
    <property type="match status" value="1"/>
</dbReference>
<dbReference type="GO" id="GO:0055085">
    <property type="term" value="P:transmembrane transport"/>
    <property type="evidence" value="ECO:0007669"/>
    <property type="project" value="InterPro"/>
</dbReference>
<dbReference type="EMBL" id="WTYE01000001">
    <property type="protein sequence ID" value="MXP31216.1"/>
    <property type="molecule type" value="Genomic_DNA"/>
</dbReference>
<dbReference type="Proteomes" id="UP000446786">
    <property type="component" value="Unassembled WGS sequence"/>
</dbReference>
<dbReference type="InterPro" id="IPR037682">
    <property type="entry name" value="TonB_C"/>
</dbReference>
<evidence type="ECO:0000256" key="5">
    <source>
        <dbReference type="SAM" id="SignalP"/>
    </source>
</evidence>
<dbReference type="GO" id="GO:0016020">
    <property type="term" value="C:membrane"/>
    <property type="evidence" value="ECO:0007669"/>
    <property type="project" value="UniProtKB-SubCell"/>
</dbReference>
<name>A0A845ART1_9SPHN</name>
<evidence type="ECO:0000313" key="8">
    <source>
        <dbReference type="EMBL" id="MXP33976.1"/>
    </source>
</evidence>
<dbReference type="SUPFAM" id="SSF74653">
    <property type="entry name" value="TolA/TonB C-terminal domain"/>
    <property type="match status" value="1"/>
</dbReference>
<evidence type="ECO:0000256" key="4">
    <source>
        <dbReference type="ARBA" id="ARBA00023136"/>
    </source>
</evidence>
<organism evidence="7 9">
    <name type="scientific">Parerythrobacter jejuensis</name>
    <dbReference type="NCBI Taxonomy" id="795812"/>
    <lineage>
        <taxon>Bacteria</taxon>
        <taxon>Pseudomonadati</taxon>
        <taxon>Pseudomonadota</taxon>
        <taxon>Alphaproteobacteria</taxon>
        <taxon>Sphingomonadales</taxon>
        <taxon>Erythrobacteraceae</taxon>
        <taxon>Parerythrobacter</taxon>
    </lineage>
</organism>
<feature type="chain" id="PRO_5044663586" evidence="5">
    <location>
        <begin position="29"/>
        <end position="169"/>
    </location>
</feature>
<keyword evidence="2" id="KW-0812">Transmembrane</keyword>
<dbReference type="PROSITE" id="PS52015">
    <property type="entry name" value="TONB_CTD"/>
    <property type="match status" value="1"/>
</dbReference>
<reference evidence="7 9" key="1">
    <citation type="submission" date="2019-12" db="EMBL/GenBank/DDBJ databases">
        <title>Genomic-based taxomic classification of the family Erythrobacteraceae.</title>
        <authorList>
            <person name="Xu L."/>
        </authorList>
    </citation>
    <scope>NUCLEOTIDE SEQUENCE [LARGE SCALE GENOMIC DNA]</scope>
    <source>
        <strain evidence="7 9">JCM 16677</strain>
    </source>
</reference>
<proteinExistence type="predicted"/>
<gene>
    <name evidence="7" type="ORF">GRI94_05175</name>
    <name evidence="8" type="ORF">GRI94_19265</name>
</gene>
<keyword evidence="9" id="KW-1185">Reference proteome</keyword>
<dbReference type="EMBL" id="WTYE01000001">
    <property type="protein sequence ID" value="MXP33976.1"/>
    <property type="molecule type" value="Genomic_DNA"/>
</dbReference>
<dbReference type="AlphaFoldDB" id="A0A845ART1"/>
<dbReference type="InterPro" id="IPR006260">
    <property type="entry name" value="TonB/TolA_C"/>
</dbReference>
<feature type="domain" description="TonB C-terminal" evidence="6">
    <location>
        <begin position="46"/>
        <end position="142"/>
    </location>
</feature>
<dbReference type="OrthoDB" id="7428616at2"/>
<comment type="subcellular location">
    <subcellularLocation>
        <location evidence="1">Membrane</location>
        <topology evidence="1">Single-pass membrane protein</topology>
    </subcellularLocation>
</comment>
<sequence>MTKLFRNPVALALGAALITPVLVTPAMAGSGQQEIVVSPSSAMEEWRADVSRDLGRNLVLAERWAKHNPDSGIVQVRFQLDAKGRPANMQTYRSSGSVSTDRAARWAVRRLSDLDQGPAQASAGQVFQANIIFADSAAQKAHYAEKLAYIERRRLASAAAERGVIALGS</sequence>
<evidence type="ECO:0000256" key="2">
    <source>
        <dbReference type="ARBA" id="ARBA00022692"/>
    </source>
</evidence>
<evidence type="ECO:0000313" key="9">
    <source>
        <dbReference type="Proteomes" id="UP000446786"/>
    </source>
</evidence>
<keyword evidence="3" id="KW-1133">Transmembrane helix</keyword>